<dbReference type="InterPro" id="IPR050888">
    <property type="entry name" value="ZnF_C2H2-type_TF"/>
</dbReference>
<keyword evidence="5" id="KW-0862">Zinc</keyword>
<dbReference type="InParanoid" id="A0A7M7K9J6"/>
<comment type="subcellular location">
    <subcellularLocation>
        <location evidence="1">Nucleus</location>
    </subcellularLocation>
</comment>
<dbReference type="PROSITE" id="PS00028">
    <property type="entry name" value="ZINC_FINGER_C2H2_1"/>
    <property type="match status" value="2"/>
</dbReference>
<reference evidence="10" key="1">
    <citation type="submission" date="2021-01" db="UniProtKB">
        <authorList>
            <consortium name="EnsemblMetazoa"/>
        </authorList>
    </citation>
    <scope>IDENTIFICATION</scope>
</reference>
<evidence type="ECO:0000256" key="6">
    <source>
        <dbReference type="ARBA" id="ARBA00023242"/>
    </source>
</evidence>
<dbReference type="KEGG" id="vde:111250868"/>
<evidence type="ECO:0000259" key="9">
    <source>
        <dbReference type="PROSITE" id="PS50157"/>
    </source>
</evidence>
<feature type="compositionally biased region" description="Polar residues" evidence="8">
    <location>
        <begin position="23"/>
        <end position="32"/>
    </location>
</feature>
<feature type="region of interest" description="Disordered" evidence="8">
    <location>
        <begin position="1"/>
        <end position="32"/>
    </location>
</feature>
<dbReference type="GeneID" id="111250868"/>
<keyword evidence="11" id="KW-1185">Reference proteome</keyword>
<evidence type="ECO:0000256" key="3">
    <source>
        <dbReference type="ARBA" id="ARBA00022737"/>
    </source>
</evidence>
<proteinExistence type="predicted"/>
<dbReference type="AlphaFoldDB" id="A0A7M7K9J6"/>
<dbReference type="GO" id="GO:0005634">
    <property type="term" value="C:nucleus"/>
    <property type="evidence" value="ECO:0007669"/>
    <property type="project" value="UniProtKB-SubCell"/>
</dbReference>
<sequence length="288" mass="32369">MVKEEYPTAAEVERTDRDVFPVPSQQSGQSDATSRILRAGFSQIGGDLRYDSTAVPDVTPRPEGDLVSLTFSCNKCESFATFVEEELSKHLLACRKKRRISKKTSLAKLGNDVLQSPGSAASNPRKTSAEVLDDNANETVVPVGPEGDVADPASSIIGPHRCDECPRTFQTLGSLVHHRNQDHSGTVWCQICLQPLLSQRLLDYHLATHVPQQQTQNADPLQCIICHGRFDTEGRVRVHRRRLLRIQGTNTLYYCHVRDCHKRFTHERDLMGHIVHDHPNLDKCEFKK</sequence>
<protein>
    <recommendedName>
        <fullName evidence="9">C2H2-type domain-containing protein</fullName>
    </recommendedName>
</protein>
<dbReference type="GO" id="GO:0008270">
    <property type="term" value="F:zinc ion binding"/>
    <property type="evidence" value="ECO:0007669"/>
    <property type="project" value="UniProtKB-KW"/>
</dbReference>
<evidence type="ECO:0000313" key="10">
    <source>
        <dbReference type="EnsemblMetazoa" id="XP_022662513"/>
    </source>
</evidence>
<name>A0A7M7K9J6_VARDE</name>
<dbReference type="SMART" id="SM00355">
    <property type="entry name" value="ZnF_C2H2"/>
    <property type="match status" value="4"/>
</dbReference>
<feature type="compositionally biased region" description="Basic and acidic residues" evidence="8">
    <location>
        <begin position="1"/>
        <end position="19"/>
    </location>
</feature>
<evidence type="ECO:0000256" key="2">
    <source>
        <dbReference type="ARBA" id="ARBA00022723"/>
    </source>
</evidence>
<keyword evidence="3" id="KW-0677">Repeat</keyword>
<dbReference type="PROSITE" id="PS50157">
    <property type="entry name" value="ZINC_FINGER_C2H2_2"/>
    <property type="match status" value="2"/>
</dbReference>
<evidence type="ECO:0000256" key="5">
    <source>
        <dbReference type="ARBA" id="ARBA00022833"/>
    </source>
</evidence>
<evidence type="ECO:0000313" key="11">
    <source>
        <dbReference type="Proteomes" id="UP000594260"/>
    </source>
</evidence>
<accession>A0A7M7K9J6</accession>
<dbReference type="RefSeq" id="XP_022662513.1">
    <property type="nucleotide sequence ID" value="XM_022806778.1"/>
</dbReference>
<evidence type="ECO:0000256" key="7">
    <source>
        <dbReference type="PROSITE-ProRule" id="PRU00042"/>
    </source>
</evidence>
<keyword evidence="4 7" id="KW-0863">Zinc-finger</keyword>
<dbReference type="Proteomes" id="UP000594260">
    <property type="component" value="Unplaced"/>
</dbReference>
<dbReference type="InterPro" id="IPR013087">
    <property type="entry name" value="Znf_C2H2_type"/>
</dbReference>
<dbReference type="EnsemblMetazoa" id="XM_022806778">
    <property type="protein sequence ID" value="XP_022662513"/>
    <property type="gene ID" value="LOC111250868"/>
</dbReference>
<evidence type="ECO:0000256" key="1">
    <source>
        <dbReference type="ARBA" id="ARBA00004123"/>
    </source>
</evidence>
<organism evidence="10 11">
    <name type="scientific">Varroa destructor</name>
    <name type="common">Honeybee mite</name>
    <dbReference type="NCBI Taxonomy" id="109461"/>
    <lineage>
        <taxon>Eukaryota</taxon>
        <taxon>Metazoa</taxon>
        <taxon>Ecdysozoa</taxon>
        <taxon>Arthropoda</taxon>
        <taxon>Chelicerata</taxon>
        <taxon>Arachnida</taxon>
        <taxon>Acari</taxon>
        <taxon>Parasitiformes</taxon>
        <taxon>Mesostigmata</taxon>
        <taxon>Gamasina</taxon>
        <taxon>Dermanyssoidea</taxon>
        <taxon>Varroidae</taxon>
        <taxon>Varroa</taxon>
    </lineage>
</organism>
<evidence type="ECO:0000256" key="8">
    <source>
        <dbReference type="SAM" id="MobiDB-lite"/>
    </source>
</evidence>
<keyword evidence="6" id="KW-0539">Nucleus</keyword>
<feature type="domain" description="C2H2-type" evidence="9">
    <location>
        <begin position="253"/>
        <end position="283"/>
    </location>
</feature>
<keyword evidence="2" id="KW-0479">Metal-binding</keyword>
<dbReference type="Gene3D" id="3.30.160.60">
    <property type="entry name" value="Classic Zinc Finger"/>
    <property type="match status" value="2"/>
</dbReference>
<dbReference type="PANTHER" id="PTHR24406">
    <property type="entry name" value="TRANSCRIPTIONAL REPRESSOR CTCFL-RELATED"/>
    <property type="match status" value="1"/>
</dbReference>
<dbReference type="OrthoDB" id="3561125at2759"/>
<feature type="domain" description="C2H2-type" evidence="9">
    <location>
        <begin position="160"/>
        <end position="185"/>
    </location>
</feature>
<evidence type="ECO:0000256" key="4">
    <source>
        <dbReference type="ARBA" id="ARBA00022771"/>
    </source>
</evidence>